<feature type="domain" description="Response regulatory" evidence="2">
    <location>
        <begin position="3"/>
        <end position="119"/>
    </location>
</feature>
<dbReference type="SUPFAM" id="SSF52172">
    <property type="entry name" value="CheY-like"/>
    <property type="match status" value="1"/>
</dbReference>
<evidence type="ECO:0000313" key="3">
    <source>
        <dbReference type="EMBL" id="SEC53226.1"/>
    </source>
</evidence>
<dbReference type="PANTHER" id="PTHR45526">
    <property type="entry name" value="TRANSCRIPTIONAL REGULATORY PROTEIN DPIA"/>
    <property type="match status" value="1"/>
</dbReference>
<dbReference type="InterPro" id="IPR051271">
    <property type="entry name" value="2C-system_Tx_regulators"/>
</dbReference>
<dbReference type="InterPro" id="IPR001789">
    <property type="entry name" value="Sig_transdc_resp-reg_receiver"/>
</dbReference>
<accession>A0A1H4T9V3</accession>
<proteinExistence type="predicted"/>
<dbReference type="AlphaFoldDB" id="A0A1H4T9V3"/>
<dbReference type="EMBL" id="FNTL01000004">
    <property type="protein sequence ID" value="SEC53226.1"/>
    <property type="molecule type" value="Genomic_DNA"/>
</dbReference>
<dbReference type="SMART" id="SM00448">
    <property type="entry name" value="REC"/>
    <property type="match status" value="1"/>
</dbReference>
<feature type="modified residue" description="4-aspartylphosphate" evidence="1">
    <location>
        <position position="54"/>
    </location>
</feature>
<dbReference type="CDD" id="cd19925">
    <property type="entry name" value="REC_citrate_TCS"/>
    <property type="match status" value="1"/>
</dbReference>
<evidence type="ECO:0000259" key="2">
    <source>
        <dbReference type="PROSITE" id="PS50110"/>
    </source>
</evidence>
<protein>
    <submittedName>
        <fullName evidence="3">Response regulator receiver domain-containing protein</fullName>
    </submittedName>
</protein>
<reference evidence="3" key="1">
    <citation type="submission" date="2016-10" db="EMBL/GenBank/DDBJ databases">
        <authorList>
            <person name="de Groot N.N."/>
        </authorList>
    </citation>
    <scope>NUCLEOTIDE SEQUENCE [LARGE SCALE GENOMIC DNA]</scope>
    <source>
        <strain evidence="3">DSM 44719</strain>
    </source>
</reference>
<dbReference type="PANTHER" id="PTHR45526:SF1">
    <property type="entry name" value="TRANSCRIPTIONAL REGULATORY PROTEIN DCUR-RELATED"/>
    <property type="match status" value="1"/>
</dbReference>
<dbReference type="Pfam" id="PF00072">
    <property type="entry name" value="Response_reg"/>
    <property type="match status" value="1"/>
</dbReference>
<evidence type="ECO:0000256" key="1">
    <source>
        <dbReference type="PROSITE-ProRule" id="PRU00169"/>
    </source>
</evidence>
<dbReference type="GO" id="GO:0000156">
    <property type="term" value="F:phosphorelay response regulator activity"/>
    <property type="evidence" value="ECO:0007669"/>
    <property type="project" value="TreeGrafter"/>
</dbReference>
<dbReference type="Proteomes" id="UP000183407">
    <property type="component" value="Unassembled WGS sequence"/>
</dbReference>
<dbReference type="Gene3D" id="3.40.50.2300">
    <property type="match status" value="1"/>
</dbReference>
<dbReference type="PROSITE" id="PS50110">
    <property type="entry name" value="RESPONSE_REGULATORY"/>
    <property type="match status" value="1"/>
</dbReference>
<dbReference type="InterPro" id="IPR011006">
    <property type="entry name" value="CheY-like_superfamily"/>
</dbReference>
<organism evidence="3">
    <name type="scientific">Rhodococcus jostii</name>
    <dbReference type="NCBI Taxonomy" id="132919"/>
    <lineage>
        <taxon>Bacteria</taxon>
        <taxon>Bacillati</taxon>
        <taxon>Actinomycetota</taxon>
        <taxon>Actinomycetes</taxon>
        <taxon>Mycobacteriales</taxon>
        <taxon>Nocardiaceae</taxon>
        <taxon>Rhodococcus</taxon>
    </lineage>
</organism>
<keyword evidence="1" id="KW-0597">Phosphoprotein</keyword>
<gene>
    <name evidence="3" type="ORF">SAMN04490220_1882</name>
</gene>
<sequence>MYEVLVVDDDFMVAEIHRRFVDKTPGFTTVGVARTAAEALESVRTGNPDLVLLDVYLPDMSGLDVLQRLRAEGNAVGVIMITAAREIDTVSRALHGGASDYLVKPFDYTQLQEKLENFRRRARALESQSGADQSLIDSLFGARARPRNRAGSRRDSAPKPDAWCSTSCGRKANCRRPNAPSSPDCPGSVCAGISSTTCPRDCWRSGSNTGAPAGPCAGIDPSHADTLRFRIGCRHR</sequence>
<name>A0A1H4T9V3_RHOJO</name>